<evidence type="ECO:0000313" key="3">
    <source>
        <dbReference type="EMBL" id="MBK0394964.1"/>
    </source>
</evidence>
<dbReference type="Pfam" id="PF00462">
    <property type="entry name" value="Glutaredoxin"/>
    <property type="match status" value="1"/>
</dbReference>
<dbReference type="InterPro" id="IPR002109">
    <property type="entry name" value="Glutaredoxin"/>
</dbReference>
<keyword evidence="4" id="KW-1185">Reference proteome</keyword>
<protein>
    <recommendedName>
        <fullName evidence="2">Glutaredoxin domain-containing protein</fullName>
    </recommendedName>
</protein>
<dbReference type="Proteomes" id="UP000617041">
    <property type="component" value="Unassembled WGS sequence"/>
</dbReference>
<evidence type="ECO:0000259" key="2">
    <source>
        <dbReference type="Pfam" id="PF00462"/>
    </source>
</evidence>
<dbReference type="InterPro" id="IPR036249">
    <property type="entry name" value="Thioredoxin-like_sf"/>
</dbReference>
<dbReference type="EMBL" id="JAEDAO010000001">
    <property type="protein sequence ID" value="MBK0394964.1"/>
    <property type="molecule type" value="Genomic_DNA"/>
</dbReference>
<reference evidence="3" key="1">
    <citation type="submission" date="2020-12" db="EMBL/GenBank/DDBJ databases">
        <title>Ramlibacter sp. nov., isolated from a freshwater alga, Cryptomonas.</title>
        <authorList>
            <person name="Kim H.M."/>
            <person name="Jeon C.O."/>
        </authorList>
    </citation>
    <scope>NUCLEOTIDE SEQUENCE</scope>
    <source>
        <strain evidence="3">CrO1</strain>
    </source>
</reference>
<dbReference type="AlphaFoldDB" id="A0A934Q642"/>
<gene>
    <name evidence="3" type="ORF">I8E28_20330</name>
</gene>
<evidence type="ECO:0000313" key="4">
    <source>
        <dbReference type="Proteomes" id="UP000617041"/>
    </source>
</evidence>
<dbReference type="Gene3D" id="3.40.30.10">
    <property type="entry name" value="Glutaredoxin"/>
    <property type="match status" value="1"/>
</dbReference>
<keyword evidence="1" id="KW-0472">Membrane</keyword>
<feature type="transmembrane region" description="Helical" evidence="1">
    <location>
        <begin position="145"/>
        <end position="164"/>
    </location>
</feature>
<dbReference type="RefSeq" id="WP_200790068.1">
    <property type="nucleotide sequence ID" value="NZ_JAEDAO010000001.1"/>
</dbReference>
<feature type="transmembrane region" description="Helical" evidence="1">
    <location>
        <begin position="40"/>
        <end position="62"/>
    </location>
</feature>
<proteinExistence type="predicted"/>
<feature type="domain" description="Glutaredoxin" evidence="2">
    <location>
        <begin position="182"/>
        <end position="236"/>
    </location>
</feature>
<dbReference type="SUPFAM" id="SSF52833">
    <property type="entry name" value="Thioredoxin-like"/>
    <property type="match status" value="1"/>
</dbReference>
<organism evidence="3 4">
    <name type="scientific">Ramlibacter algicola</name>
    <dbReference type="NCBI Taxonomy" id="2795217"/>
    <lineage>
        <taxon>Bacteria</taxon>
        <taxon>Pseudomonadati</taxon>
        <taxon>Pseudomonadota</taxon>
        <taxon>Betaproteobacteria</taxon>
        <taxon>Burkholderiales</taxon>
        <taxon>Comamonadaceae</taxon>
        <taxon>Ramlibacter</taxon>
    </lineage>
</organism>
<accession>A0A934Q642</accession>
<sequence length="310" mass="33643">MTPQPQPPTTTPRERNALLTLARAFERDDHGERTVRAGRIVVLLAWIVAVAALLVLLLAWPGRSLLELGFLGLAIVGAWLAGVARFFVLAGAQWPVLSRYVDRDAVRRDAAALAAEAPSAEPASPLARLWRWHVQADLMTRLKRLSLAGLVLFAAALLVQMLVLPRALAMFHPARGAAPGQVTVLTTRWCPYCADLRTRLRAARLPFAEVDVESGWRESLALQATGRHAIPTTLVGAELLPRGLTSQLQVLQAACLQHVPAAGAPAPDCRMLDPHALVRARRENGTRTFEVVPRPATVDVGDETESGLPR</sequence>
<keyword evidence="1" id="KW-1133">Transmembrane helix</keyword>
<keyword evidence="1" id="KW-0812">Transmembrane</keyword>
<dbReference type="PROSITE" id="PS51354">
    <property type="entry name" value="GLUTAREDOXIN_2"/>
    <property type="match status" value="1"/>
</dbReference>
<evidence type="ECO:0000256" key="1">
    <source>
        <dbReference type="SAM" id="Phobius"/>
    </source>
</evidence>
<name>A0A934Q642_9BURK</name>
<feature type="transmembrane region" description="Helical" evidence="1">
    <location>
        <begin position="68"/>
        <end position="90"/>
    </location>
</feature>
<comment type="caution">
    <text evidence="3">The sequence shown here is derived from an EMBL/GenBank/DDBJ whole genome shotgun (WGS) entry which is preliminary data.</text>
</comment>